<reference evidence="1 2" key="1">
    <citation type="submission" date="2010-07" db="EMBL/GenBank/DDBJ databases">
        <title>The draft genome of Paenibacillus curdlanolyticus YK9.</title>
        <authorList>
            <consortium name="US DOE Joint Genome Institute (JGI-PGF)"/>
            <person name="Lucas S."/>
            <person name="Copeland A."/>
            <person name="Lapidus A."/>
            <person name="Cheng J.-F."/>
            <person name="Bruce D."/>
            <person name="Goodwin L."/>
            <person name="Pitluck S."/>
            <person name="Land M.L."/>
            <person name="Hauser L."/>
            <person name="Chang Y.-J."/>
            <person name="Jeffries C."/>
            <person name="Anderson I.J."/>
            <person name="Johnson E."/>
            <person name="Loganathan U."/>
            <person name="Mulhopadhyay B."/>
            <person name="Kyrpides N."/>
            <person name="Woyke T.J."/>
        </authorList>
    </citation>
    <scope>NUCLEOTIDE SEQUENCE [LARGE SCALE GENOMIC DNA]</scope>
    <source>
        <strain evidence="1 2">YK9</strain>
    </source>
</reference>
<organism evidence="1 2">
    <name type="scientific">Paenibacillus curdlanolyticus YK9</name>
    <dbReference type="NCBI Taxonomy" id="717606"/>
    <lineage>
        <taxon>Bacteria</taxon>
        <taxon>Bacillati</taxon>
        <taxon>Bacillota</taxon>
        <taxon>Bacilli</taxon>
        <taxon>Bacillales</taxon>
        <taxon>Paenibacillaceae</taxon>
        <taxon>Paenibacillus</taxon>
    </lineage>
</organism>
<dbReference type="NCBIfam" id="TIGR01681">
    <property type="entry name" value="HAD-SF-IIIC"/>
    <property type="match status" value="1"/>
</dbReference>
<dbReference type="STRING" id="717606.PaecuDRAFT_1571"/>
<dbReference type="AlphaFoldDB" id="E0I7E7"/>
<dbReference type="RefSeq" id="WP_006037582.1">
    <property type="nucleotide sequence ID" value="NZ_AEDD01000003.1"/>
</dbReference>
<dbReference type="EMBL" id="AEDD01000003">
    <property type="protein sequence ID" value="EFM11963.1"/>
    <property type="molecule type" value="Genomic_DNA"/>
</dbReference>
<evidence type="ECO:0000313" key="2">
    <source>
        <dbReference type="Proteomes" id="UP000005387"/>
    </source>
</evidence>
<dbReference type="SUPFAM" id="SSF56784">
    <property type="entry name" value="HAD-like"/>
    <property type="match status" value="1"/>
</dbReference>
<dbReference type="Gene3D" id="3.40.50.1000">
    <property type="entry name" value="HAD superfamily/HAD-like"/>
    <property type="match status" value="1"/>
</dbReference>
<dbReference type="InterPro" id="IPR036412">
    <property type="entry name" value="HAD-like_sf"/>
</dbReference>
<keyword evidence="2" id="KW-1185">Reference proteome</keyword>
<dbReference type="InterPro" id="IPR010037">
    <property type="entry name" value="FkbH_domain"/>
</dbReference>
<dbReference type="NCBIfam" id="TIGR01686">
    <property type="entry name" value="FkbH"/>
    <property type="match status" value="1"/>
</dbReference>
<protein>
    <submittedName>
        <fullName evidence="1">FkbH like protein</fullName>
    </submittedName>
</protein>
<sequence length="358" mass="41180">MIEEAGGQSKVKCLVWDLDDTIWDGILLEDQRVALKEGVRETIAELDRRGILQSIASRNSLKAAEARLMELDIWDYFLYPQIHFGNKSDSIKQIAASLNIGLDSMAFIDDQPYELEEVRYHIPEIATIAADRVGTLLEQPRFMPRFITQDSGRRRQMYREDMQRAELEHQYAGPQHEFLSTLQLELEISRMSEEDLQRAEELTLRTHQLNSTGYTYDYEELLAFMQADDYELWIVSLKDKFGDYGKIGLCLVDRSVAGIGMIKLLLMSCRVMNRGVGSVLIGFLQNWAIRESIALQAEFINTDRNRMMYMTYKFAGFEEIEENGPTIVFESRREQEVSYPAYMKVAVMADNAAASAKI</sequence>
<dbReference type="eggNOG" id="COG3882">
    <property type="taxonomic scope" value="Bacteria"/>
</dbReference>
<gene>
    <name evidence="1" type="ORF">PaecuDRAFT_1571</name>
</gene>
<accession>E0I7E7</accession>
<dbReference type="InterPro" id="IPR023214">
    <property type="entry name" value="HAD_sf"/>
</dbReference>
<dbReference type="OrthoDB" id="323926at2"/>
<dbReference type="InterPro" id="IPR016181">
    <property type="entry name" value="Acyl_CoA_acyltransferase"/>
</dbReference>
<dbReference type="InterPro" id="IPR010033">
    <property type="entry name" value="HAD_SF_ppase_IIIC"/>
</dbReference>
<dbReference type="Proteomes" id="UP000005387">
    <property type="component" value="Unassembled WGS sequence"/>
</dbReference>
<proteinExistence type="predicted"/>
<name>E0I7E7_9BACL</name>
<evidence type="ECO:0000313" key="1">
    <source>
        <dbReference type="EMBL" id="EFM11963.1"/>
    </source>
</evidence>
<dbReference type="SUPFAM" id="SSF55729">
    <property type="entry name" value="Acyl-CoA N-acyltransferases (Nat)"/>
    <property type="match status" value="1"/>
</dbReference>